<protein>
    <submittedName>
        <fullName evidence="2">Uncharacterized protein</fullName>
    </submittedName>
</protein>
<evidence type="ECO:0000313" key="3">
    <source>
        <dbReference type="Proteomes" id="UP000481858"/>
    </source>
</evidence>
<keyword evidence="1" id="KW-0472">Membrane</keyword>
<accession>A0A7C8MW10</accession>
<feature type="transmembrane region" description="Helical" evidence="1">
    <location>
        <begin position="306"/>
        <end position="327"/>
    </location>
</feature>
<evidence type="ECO:0000256" key="1">
    <source>
        <dbReference type="SAM" id="Phobius"/>
    </source>
</evidence>
<comment type="caution">
    <text evidence="2">The sequence shown here is derived from an EMBL/GenBank/DDBJ whole genome shotgun (WGS) entry which is preliminary data.</text>
</comment>
<dbReference type="OrthoDB" id="5428890at2759"/>
<evidence type="ECO:0000313" key="2">
    <source>
        <dbReference type="EMBL" id="KAF2969455.1"/>
    </source>
</evidence>
<dbReference type="AlphaFoldDB" id="A0A7C8MW10"/>
<keyword evidence="1" id="KW-0812">Transmembrane</keyword>
<proteinExistence type="predicted"/>
<name>A0A7C8MW10_9PEZI</name>
<keyword evidence="3" id="KW-1185">Reference proteome</keyword>
<dbReference type="Proteomes" id="UP000481858">
    <property type="component" value="Unassembled WGS sequence"/>
</dbReference>
<reference evidence="2 3" key="1">
    <citation type="submission" date="2019-12" db="EMBL/GenBank/DDBJ databases">
        <title>Draft genome sequence of the ascomycete Xylaria multiplex DSM 110363.</title>
        <authorList>
            <person name="Buettner E."/>
            <person name="Kellner H."/>
        </authorList>
    </citation>
    <scope>NUCLEOTIDE SEQUENCE [LARGE SCALE GENOMIC DNA]</scope>
    <source>
        <strain evidence="2 3">DSM 110363</strain>
    </source>
</reference>
<organism evidence="2 3">
    <name type="scientific">Xylaria multiplex</name>
    <dbReference type="NCBI Taxonomy" id="323545"/>
    <lineage>
        <taxon>Eukaryota</taxon>
        <taxon>Fungi</taxon>
        <taxon>Dikarya</taxon>
        <taxon>Ascomycota</taxon>
        <taxon>Pezizomycotina</taxon>
        <taxon>Sordariomycetes</taxon>
        <taxon>Xylariomycetidae</taxon>
        <taxon>Xylariales</taxon>
        <taxon>Xylariaceae</taxon>
        <taxon>Xylaria</taxon>
    </lineage>
</organism>
<dbReference type="InParanoid" id="A0A7C8MW10"/>
<keyword evidence="1" id="KW-1133">Transmembrane helix</keyword>
<gene>
    <name evidence="2" type="ORF">GQX73_g4119</name>
</gene>
<dbReference type="EMBL" id="WUBL01000036">
    <property type="protein sequence ID" value="KAF2969455.1"/>
    <property type="molecule type" value="Genomic_DNA"/>
</dbReference>
<sequence>MASTIDMSLLEMPIESHTQAEICQEFWGNEYSLQIRSADIDLATFWDYYFKTSALSLHDGGRHVAVRTHRDIIDVVCLLKAGVSRGDIKQRLRFKLKTKHINEDELLDNSIDLAASLVVMCDCGISSHGFSGSTEIQWKYDSLMEFLSKYFGDKPILSHENIKLEKTFKARNFSRIAGLEIIWTDNLVDHLRLTDDDTKVHIFHHASFLEYQRWSSQSLLPANLASETLQTLALLFPSTDFETRKWILKVPSIDPRVSRCGRLKTDLRQIEKFLIWRDRLVMLKQVYDEAQPKTLRQWWHDRRNGVQWYTFWVAVLVLILTVLFGLIQSIEGAIQAYASLKAMSDHPEMGRRMYNT</sequence>